<evidence type="ECO:0000256" key="1">
    <source>
        <dbReference type="ARBA" id="ARBA00023015"/>
    </source>
</evidence>
<dbReference type="PANTHER" id="PTHR30055:SF234">
    <property type="entry name" value="HTH-TYPE TRANSCRIPTIONAL REGULATOR BETI"/>
    <property type="match status" value="1"/>
</dbReference>
<comment type="caution">
    <text evidence="6">The sequence shown here is derived from an EMBL/GenBank/DDBJ whole genome shotgun (WGS) entry which is preliminary data.</text>
</comment>
<reference evidence="6" key="1">
    <citation type="submission" date="2020-10" db="EMBL/GenBank/DDBJ databases">
        <authorList>
            <person name="Gilroy R."/>
        </authorList>
    </citation>
    <scope>NUCLEOTIDE SEQUENCE</scope>
    <source>
        <strain evidence="6">ChiGjej1B1-24693</strain>
    </source>
</reference>
<dbReference type="FunFam" id="1.10.10.60:FF:000141">
    <property type="entry name" value="TetR family transcriptional regulator"/>
    <property type="match status" value="1"/>
</dbReference>
<evidence type="ECO:0000259" key="5">
    <source>
        <dbReference type="PROSITE" id="PS50977"/>
    </source>
</evidence>
<dbReference type="Gene3D" id="1.10.357.10">
    <property type="entry name" value="Tetracycline Repressor, domain 2"/>
    <property type="match status" value="1"/>
</dbReference>
<dbReference type="PRINTS" id="PR00455">
    <property type="entry name" value="HTHTETR"/>
</dbReference>
<dbReference type="AlphaFoldDB" id="A0A9D1GZG6"/>
<accession>A0A9D1GZG6</accession>
<dbReference type="PROSITE" id="PS50977">
    <property type="entry name" value="HTH_TETR_2"/>
    <property type="match status" value="1"/>
</dbReference>
<sequence length="211" mass="22667">MSTRSATAAVTTTPRPRPRRTEVRADLLRAAREAFLERGYAGTSVAEIARAAGFTKGAVYSNFGSKEALFAEVCRTEFNTATTDLLADLVETTRRGQRLSPETASRLGALVIDHSALQVATGEFRSLAAANPEVAASYAALRADQITRLTDELGRLALLGPRASTTQYRSLAIALLAMLNTLALEHRAAPELYPGEVVEDTMTFLVEGLLP</sequence>
<protein>
    <submittedName>
        <fullName evidence="6">TetR/AcrR family transcriptional regulator</fullName>
    </submittedName>
</protein>
<dbReference type="InterPro" id="IPR009057">
    <property type="entry name" value="Homeodomain-like_sf"/>
</dbReference>
<dbReference type="InterPro" id="IPR036271">
    <property type="entry name" value="Tet_transcr_reg_TetR-rel_C_sf"/>
</dbReference>
<dbReference type="EMBL" id="DVLP01000366">
    <property type="protein sequence ID" value="HIT76386.1"/>
    <property type="molecule type" value="Genomic_DNA"/>
</dbReference>
<feature type="domain" description="HTH tetR-type" evidence="5">
    <location>
        <begin position="21"/>
        <end position="81"/>
    </location>
</feature>
<organism evidence="6 7">
    <name type="scientific">Candidatus Avipropionibacterium avicola</name>
    <dbReference type="NCBI Taxonomy" id="2840701"/>
    <lineage>
        <taxon>Bacteria</taxon>
        <taxon>Bacillati</taxon>
        <taxon>Actinomycetota</taxon>
        <taxon>Actinomycetes</taxon>
        <taxon>Propionibacteriales</taxon>
        <taxon>Propionibacteriaceae</taxon>
        <taxon>Propionibacteriaceae incertae sedis</taxon>
        <taxon>Candidatus Avipropionibacterium</taxon>
    </lineage>
</organism>
<dbReference type="SUPFAM" id="SSF48498">
    <property type="entry name" value="Tetracyclin repressor-like, C-terminal domain"/>
    <property type="match status" value="1"/>
</dbReference>
<dbReference type="PANTHER" id="PTHR30055">
    <property type="entry name" value="HTH-TYPE TRANSCRIPTIONAL REGULATOR RUTR"/>
    <property type="match status" value="1"/>
</dbReference>
<evidence type="ECO:0000256" key="4">
    <source>
        <dbReference type="PROSITE-ProRule" id="PRU00335"/>
    </source>
</evidence>
<reference evidence="6" key="2">
    <citation type="journal article" date="2021" name="PeerJ">
        <title>Extensive microbial diversity within the chicken gut microbiome revealed by metagenomics and culture.</title>
        <authorList>
            <person name="Gilroy R."/>
            <person name="Ravi A."/>
            <person name="Getino M."/>
            <person name="Pursley I."/>
            <person name="Horton D.L."/>
            <person name="Alikhan N.F."/>
            <person name="Baker D."/>
            <person name="Gharbi K."/>
            <person name="Hall N."/>
            <person name="Watson M."/>
            <person name="Adriaenssens E.M."/>
            <person name="Foster-Nyarko E."/>
            <person name="Jarju S."/>
            <person name="Secka A."/>
            <person name="Antonio M."/>
            <person name="Oren A."/>
            <person name="Chaudhuri R.R."/>
            <person name="La Ragione R."/>
            <person name="Hildebrand F."/>
            <person name="Pallen M.J."/>
        </authorList>
    </citation>
    <scope>NUCLEOTIDE SEQUENCE</scope>
    <source>
        <strain evidence="6">ChiGjej1B1-24693</strain>
    </source>
</reference>
<dbReference type="SUPFAM" id="SSF46689">
    <property type="entry name" value="Homeodomain-like"/>
    <property type="match status" value="1"/>
</dbReference>
<keyword evidence="3" id="KW-0804">Transcription</keyword>
<dbReference type="InterPro" id="IPR050109">
    <property type="entry name" value="HTH-type_TetR-like_transc_reg"/>
</dbReference>
<evidence type="ECO:0000313" key="7">
    <source>
        <dbReference type="Proteomes" id="UP000886842"/>
    </source>
</evidence>
<dbReference type="Proteomes" id="UP000886842">
    <property type="component" value="Unassembled WGS sequence"/>
</dbReference>
<dbReference type="Pfam" id="PF00440">
    <property type="entry name" value="TetR_N"/>
    <property type="match status" value="1"/>
</dbReference>
<dbReference type="GO" id="GO:0000976">
    <property type="term" value="F:transcription cis-regulatory region binding"/>
    <property type="evidence" value="ECO:0007669"/>
    <property type="project" value="TreeGrafter"/>
</dbReference>
<dbReference type="GO" id="GO:0003700">
    <property type="term" value="F:DNA-binding transcription factor activity"/>
    <property type="evidence" value="ECO:0007669"/>
    <property type="project" value="TreeGrafter"/>
</dbReference>
<keyword evidence="2 4" id="KW-0238">DNA-binding</keyword>
<keyword evidence="1" id="KW-0805">Transcription regulation</keyword>
<proteinExistence type="predicted"/>
<evidence type="ECO:0000313" key="6">
    <source>
        <dbReference type="EMBL" id="HIT76386.1"/>
    </source>
</evidence>
<evidence type="ECO:0000256" key="2">
    <source>
        <dbReference type="ARBA" id="ARBA00023125"/>
    </source>
</evidence>
<evidence type="ECO:0000256" key="3">
    <source>
        <dbReference type="ARBA" id="ARBA00023163"/>
    </source>
</evidence>
<dbReference type="InterPro" id="IPR001647">
    <property type="entry name" value="HTH_TetR"/>
</dbReference>
<dbReference type="GO" id="GO:0045892">
    <property type="term" value="P:negative regulation of DNA-templated transcription"/>
    <property type="evidence" value="ECO:0007669"/>
    <property type="project" value="UniProtKB-ARBA"/>
</dbReference>
<gene>
    <name evidence="6" type="ORF">IAA98_12445</name>
</gene>
<name>A0A9D1GZG6_9ACTN</name>
<feature type="DNA-binding region" description="H-T-H motif" evidence="4">
    <location>
        <begin position="44"/>
        <end position="63"/>
    </location>
</feature>